<dbReference type="EMBL" id="WWEN01000002">
    <property type="protein sequence ID" value="MYM54405.1"/>
    <property type="molecule type" value="Genomic_DNA"/>
</dbReference>
<proteinExistence type="predicted"/>
<dbReference type="RefSeq" id="WP_160972101.1">
    <property type="nucleotide sequence ID" value="NZ_WWEN01000002.1"/>
</dbReference>
<organism evidence="1 2">
    <name type="scientific">Thalassovita mangrovi</name>
    <dbReference type="NCBI Taxonomy" id="2692236"/>
    <lineage>
        <taxon>Bacteria</taxon>
        <taxon>Pseudomonadati</taxon>
        <taxon>Pseudomonadota</taxon>
        <taxon>Alphaproteobacteria</taxon>
        <taxon>Rhodobacterales</taxon>
        <taxon>Roseobacteraceae</taxon>
        <taxon>Thalassovita</taxon>
    </lineage>
</organism>
<dbReference type="Proteomes" id="UP000479043">
    <property type="component" value="Unassembled WGS sequence"/>
</dbReference>
<gene>
    <name evidence="1" type="ORF">GR167_03750</name>
</gene>
<comment type="caution">
    <text evidence="1">The sequence shown here is derived from an EMBL/GenBank/DDBJ whole genome shotgun (WGS) entry which is preliminary data.</text>
</comment>
<evidence type="ECO:0000313" key="2">
    <source>
        <dbReference type="Proteomes" id="UP000479043"/>
    </source>
</evidence>
<sequence>MGERRAIGKTRRGLGTLFLSFLLTLQVSLAFFPVQAAASGDGIQIVICGAGGMRTVTYDPTDGTITEGSGEEVVTKCPFCIIGLAAFTEAPECLPVALDRKPSEIGRSTAFDLPDDLRHQRPNAIRAPPASL</sequence>
<name>A0A6L8LF14_9RHOB</name>
<reference evidence="1 2" key="1">
    <citation type="submission" date="2020-01" db="EMBL/GenBank/DDBJ databases">
        <authorList>
            <person name="Chen S."/>
        </authorList>
    </citation>
    <scope>NUCLEOTIDE SEQUENCE [LARGE SCALE GENOMIC DNA]</scope>
    <source>
        <strain evidence="1 2">GS-10</strain>
    </source>
</reference>
<protein>
    <recommendedName>
        <fullName evidence="3">DUF2946 domain-containing protein</fullName>
    </recommendedName>
</protein>
<dbReference type="AlphaFoldDB" id="A0A6L8LF14"/>
<evidence type="ECO:0008006" key="3">
    <source>
        <dbReference type="Google" id="ProtNLM"/>
    </source>
</evidence>
<evidence type="ECO:0000313" key="1">
    <source>
        <dbReference type="EMBL" id="MYM54405.1"/>
    </source>
</evidence>
<keyword evidence="2" id="KW-1185">Reference proteome</keyword>
<accession>A0A6L8LF14</accession>